<comment type="subunit">
    <text evidence="9">Part of the 50S ribosomal subunit.</text>
</comment>
<dbReference type="RefSeq" id="WP_323732965.1">
    <property type="nucleotide sequence ID" value="NZ_CP110820.1"/>
</dbReference>
<dbReference type="PANTHER" id="PTHR36427">
    <property type="entry name" value="54S RIBOSOMAL PROTEIN L1, MITOCHONDRIAL"/>
    <property type="match status" value="1"/>
</dbReference>
<dbReference type="InterPro" id="IPR028364">
    <property type="entry name" value="Ribosomal_uL1/biogenesis"/>
</dbReference>
<dbReference type="InterPro" id="IPR002143">
    <property type="entry name" value="Ribosomal_uL1"/>
</dbReference>
<dbReference type="CDD" id="cd00403">
    <property type="entry name" value="Ribosomal_L1"/>
    <property type="match status" value="1"/>
</dbReference>
<dbReference type="HAMAP" id="MF_01318_B">
    <property type="entry name" value="Ribosomal_uL1_B"/>
    <property type="match status" value="1"/>
</dbReference>
<evidence type="ECO:0000256" key="9">
    <source>
        <dbReference type="HAMAP-Rule" id="MF_01318"/>
    </source>
</evidence>
<keyword evidence="12" id="KW-1185">Reference proteome</keyword>
<dbReference type="PROSITE" id="PS01199">
    <property type="entry name" value="RIBOSOMAL_L1"/>
    <property type="match status" value="1"/>
</dbReference>
<evidence type="ECO:0000256" key="5">
    <source>
        <dbReference type="ARBA" id="ARBA00022884"/>
    </source>
</evidence>
<evidence type="ECO:0000313" key="11">
    <source>
        <dbReference type="EMBL" id="WPX96007.1"/>
    </source>
</evidence>
<proteinExistence type="inferred from homology"/>
<evidence type="ECO:0000313" key="12">
    <source>
        <dbReference type="Proteomes" id="UP001327219"/>
    </source>
</evidence>
<dbReference type="InterPro" id="IPR023673">
    <property type="entry name" value="Ribosomal_uL1_CS"/>
</dbReference>
<dbReference type="InterPro" id="IPR016095">
    <property type="entry name" value="Ribosomal_uL1_3-a/b-sand"/>
</dbReference>
<keyword evidence="2 9" id="KW-0678">Repressor</keyword>
<keyword evidence="6 9" id="KW-0689">Ribosomal protein</keyword>
<protein>
    <recommendedName>
        <fullName evidence="8 9">Large ribosomal subunit protein uL1</fullName>
    </recommendedName>
</protein>
<keyword evidence="4 9" id="KW-0810">Translation regulation</keyword>
<dbReference type="InterPro" id="IPR023674">
    <property type="entry name" value="Ribosomal_uL1-like"/>
</dbReference>
<keyword evidence="7 9" id="KW-0687">Ribonucleoprotein</keyword>
<dbReference type="PIRSF" id="PIRSF002155">
    <property type="entry name" value="Ribosomal_L1"/>
    <property type="match status" value="1"/>
</dbReference>
<keyword evidence="9" id="KW-0820">tRNA-binding</keyword>
<evidence type="ECO:0000256" key="3">
    <source>
        <dbReference type="ARBA" id="ARBA00022730"/>
    </source>
</evidence>
<reference evidence="11 12" key="1">
    <citation type="submission" date="2022-11" db="EMBL/GenBank/DDBJ databases">
        <title>Host association and intracellularity evolved multiple times independently in the Rickettsiales.</title>
        <authorList>
            <person name="Castelli M."/>
            <person name="Nardi T."/>
            <person name="Gammuto L."/>
            <person name="Bellinzona G."/>
            <person name="Sabaneyeva E."/>
            <person name="Potekhin A."/>
            <person name="Serra V."/>
            <person name="Petroni G."/>
            <person name="Sassera D."/>
        </authorList>
    </citation>
    <scope>NUCLEOTIDE SEQUENCE [LARGE SCALE GENOMIC DNA]</scope>
    <source>
        <strain evidence="11 12">NDG2</strain>
    </source>
</reference>
<dbReference type="InterPro" id="IPR005878">
    <property type="entry name" value="Ribosom_uL1_bac-type"/>
</dbReference>
<dbReference type="NCBIfam" id="TIGR01169">
    <property type="entry name" value="rplA_bact"/>
    <property type="match status" value="1"/>
</dbReference>
<comment type="similarity">
    <text evidence="1 9 10">Belongs to the universal ribosomal protein uL1 family.</text>
</comment>
<dbReference type="GO" id="GO:0005840">
    <property type="term" value="C:ribosome"/>
    <property type="evidence" value="ECO:0007669"/>
    <property type="project" value="UniProtKB-KW"/>
</dbReference>
<keyword evidence="5 9" id="KW-0694">RNA-binding</keyword>
<comment type="function">
    <text evidence="9">Protein L1 is also a translational repressor protein, it controls the translation of the L11 operon by binding to its mRNA.</text>
</comment>
<gene>
    <name evidence="9" type="primary">rplA</name>
    <name evidence="11" type="ORF">Bandiella_00109</name>
</gene>
<dbReference type="EMBL" id="CP110820">
    <property type="protein sequence ID" value="WPX96007.1"/>
    <property type="molecule type" value="Genomic_DNA"/>
</dbReference>
<dbReference type="Pfam" id="PF00687">
    <property type="entry name" value="Ribosomal_L1"/>
    <property type="match status" value="1"/>
</dbReference>
<dbReference type="Gene3D" id="3.30.190.20">
    <property type="match status" value="1"/>
</dbReference>
<dbReference type="Proteomes" id="UP001327219">
    <property type="component" value="Chromosome"/>
</dbReference>
<organism evidence="11 12">
    <name type="scientific">Candidatus Bandiella euplotis</name>
    <dbReference type="NCBI Taxonomy" id="1664265"/>
    <lineage>
        <taxon>Bacteria</taxon>
        <taxon>Pseudomonadati</taxon>
        <taxon>Pseudomonadota</taxon>
        <taxon>Alphaproteobacteria</taxon>
        <taxon>Rickettsiales</taxon>
        <taxon>Candidatus Midichloriaceae</taxon>
        <taxon>Candidatus Bandiella</taxon>
    </lineage>
</organism>
<accession>A0ABZ0UK15</accession>
<evidence type="ECO:0000256" key="2">
    <source>
        <dbReference type="ARBA" id="ARBA00022491"/>
    </source>
</evidence>
<comment type="function">
    <text evidence="9">Binds directly to 23S rRNA. The L1 stalk is quite mobile in the ribosome, and is involved in E site tRNA release.</text>
</comment>
<evidence type="ECO:0000256" key="8">
    <source>
        <dbReference type="ARBA" id="ARBA00035241"/>
    </source>
</evidence>
<evidence type="ECO:0000256" key="1">
    <source>
        <dbReference type="ARBA" id="ARBA00010531"/>
    </source>
</evidence>
<dbReference type="PANTHER" id="PTHR36427:SF3">
    <property type="entry name" value="LARGE RIBOSOMAL SUBUNIT PROTEIN UL1M"/>
    <property type="match status" value="1"/>
</dbReference>
<dbReference type="SUPFAM" id="SSF56808">
    <property type="entry name" value="Ribosomal protein L1"/>
    <property type="match status" value="1"/>
</dbReference>
<dbReference type="Gene3D" id="3.40.50.790">
    <property type="match status" value="1"/>
</dbReference>
<evidence type="ECO:0000256" key="7">
    <source>
        <dbReference type="ARBA" id="ARBA00023274"/>
    </source>
</evidence>
<evidence type="ECO:0000256" key="6">
    <source>
        <dbReference type="ARBA" id="ARBA00022980"/>
    </source>
</evidence>
<name>A0ABZ0UK15_9RICK</name>
<sequence length="232" mass="24903">MGKRIENARKLLNAGELYSLDNAISFFVNDYAQKFKAKYDETIELVLQLGVDAKQSDQMVRGAVAMPHGLGKQKIVAAIVDEKRVQEAKDAGAEHVGGEDLIEKIKSGFLDFDVCVATPAMMPKLAAIAKLLGPKGLMPNPKLGTVSDNVSEAITSVKKGQVEFRVEKNGIIHAGVAKIGFAENKIKENLMALYGAVLAAKPAKSKGVYVRGSFLSSSQGPSLKLDLKSFVI</sequence>
<keyword evidence="3 9" id="KW-0699">rRNA-binding</keyword>
<evidence type="ECO:0000256" key="4">
    <source>
        <dbReference type="ARBA" id="ARBA00022845"/>
    </source>
</evidence>
<evidence type="ECO:0000256" key="10">
    <source>
        <dbReference type="RuleBase" id="RU000659"/>
    </source>
</evidence>